<protein>
    <submittedName>
        <fullName evidence="1">Uncharacterized protein</fullName>
    </submittedName>
</protein>
<evidence type="ECO:0000313" key="2">
    <source>
        <dbReference type="Proteomes" id="UP000596130"/>
    </source>
</evidence>
<reference evidence="1 2" key="1">
    <citation type="submission" date="2020-12" db="EMBL/GenBank/DDBJ databases">
        <title>Identification and biosynthesis of polyene macrolides produced by Streptomyces alfalfae Men-myco-93-63.</title>
        <authorList>
            <person name="Liu D."/>
            <person name="Li Y."/>
            <person name="Liu L."/>
            <person name="Han X."/>
            <person name="Shen F."/>
        </authorList>
    </citation>
    <scope>NUCLEOTIDE SEQUENCE [LARGE SCALE GENOMIC DNA]</scope>
    <source>
        <strain evidence="1 2">Men-myco-93-63</strain>
    </source>
</reference>
<evidence type="ECO:0000313" key="1">
    <source>
        <dbReference type="EMBL" id="QQC94254.1"/>
    </source>
</evidence>
<accession>A0A7T4PQ29</accession>
<sequence length="484" mass="50900">MTKDVIALTPEMPDTKTVLAGLFAGGPDLGVTSAADGAVVQLRAPDGRPLVSVEAPLLIQVPGEARRLLGPDAVAPDGPYWWTEARASTTVEESERLAGSFAGRVAAVLGGTVWPPEAAHTEVVPLTSEAATAAAAPEATPPAVDILTDKAAVVIQDRRPVVAMTTWLADALRTAAAGDRALQIVTPPGTGLTLPTRGALHGRPNRWVVQDPDCGYYDGLSGARLHWRDGHFTPVPSPDGEARIADAYRPSAPPAPAERQLALSLRTTHPADENLLLGRALEASWRALTGAPPAGWSTAEPISLPWSPRRLTELARARAQRSAPTWLTAIGAPDRPAIATTHVSHTPAGIEEHITLTLGYAPDEATPLETLAPLAELLAAEHGLTSMLTTLRPARRDLTVPPRFEAPPLPLTFTLGPDAVTGIGLAHAEQPQAGLHPTRLGPPARPALHYALGDGTDPQAWARFERLGAHLATTKTRRPSGQPD</sequence>
<gene>
    <name evidence="1" type="ORF">I8755_11840</name>
</gene>
<proteinExistence type="predicted"/>
<dbReference type="Pfam" id="PF19674">
    <property type="entry name" value="DUF6177"/>
    <property type="match status" value="1"/>
</dbReference>
<dbReference type="Proteomes" id="UP000596130">
    <property type="component" value="Chromosome"/>
</dbReference>
<dbReference type="InterPro" id="IPR046175">
    <property type="entry name" value="DUF6177"/>
</dbReference>
<dbReference type="RefSeq" id="WP_198505332.1">
    <property type="nucleotide sequence ID" value="NZ_CP065959.1"/>
</dbReference>
<dbReference type="AlphaFoldDB" id="A0A7T4PQ29"/>
<dbReference type="EMBL" id="CP065959">
    <property type="protein sequence ID" value="QQC94254.1"/>
    <property type="molecule type" value="Genomic_DNA"/>
</dbReference>
<organism evidence="1 2">
    <name type="scientific">Streptomyces alfalfae</name>
    <dbReference type="NCBI Taxonomy" id="1642299"/>
    <lineage>
        <taxon>Bacteria</taxon>
        <taxon>Bacillati</taxon>
        <taxon>Actinomycetota</taxon>
        <taxon>Actinomycetes</taxon>
        <taxon>Kitasatosporales</taxon>
        <taxon>Streptomycetaceae</taxon>
        <taxon>Streptomyces</taxon>
    </lineage>
</organism>
<name>A0A7T4PQ29_9ACTN</name>